<evidence type="ECO:0000313" key="1">
    <source>
        <dbReference type="EMBL" id="MBA0687627.1"/>
    </source>
</evidence>
<name>A0A7J8XK15_GOSAI</name>
<dbReference type="Proteomes" id="UP000593577">
    <property type="component" value="Unassembled WGS sequence"/>
</dbReference>
<comment type="caution">
    <text evidence="1">The sequence shown here is derived from an EMBL/GenBank/DDBJ whole genome shotgun (WGS) entry which is preliminary data.</text>
</comment>
<feature type="non-terminal residue" evidence="1">
    <location>
        <position position="107"/>
    </location>
</feature>
<reference evidence="1 2" key="1">
    <citation type="journal article" date="2019" name="Genome Biol. Evol.">
        <title>Insights into the evolution of the New World diploid cottons (Gossypium, subgenus Houzingenia) based on genome sequencing.</title>
        <authorList>
            <person name="Grover C.E."/>
            <person name="Arick M.A. 2nd"/>
            <person name="Thrash A."/>
            <person name="Conover J.L."/>
            <person name="Sanders W.S."/>
            <person name="Peterson D.G."/>
            <person name="Frelichowski J.E."/>
            <person name="Scheffler J.A."/>
            <person name="Scheffler B.E."/>
            <person name="Wendel J.F."/>
        </authorList>
    </citation>
    <scope>NUCLEOTIDE SEQUENCE [LARGE SCALE GENOMIC DNA]</scope>
    <source>
        <strain evidence="1">185</strain>
        <tissue evidence="1">Leaf</tissue>
    </source>
</reference>
<sequence>NLLHVQEINTPNRYGGIEYLGFEKLTFFPIQATIEHTPQQPSTMTSQPCTEDDCSMFTSKTPHFFKKFCEKIWKPMSSPVKLEVPSCAIWQVELTKITDEQAQLQSG</sequence>
<proteinExistence type="predicted"/>
<protein>
    <submittedName>
        <fullName evidence="1">Uncharacterized protein</fullName>
    </submittedName>
</protein>
<evidence type="ECO:0000313" key="2">
    <source>
        <dbReference type="Proteomes" id="UP000593577"/>
    </source>
</evidence>
<dbReference type="AlphaFoldDB" id="A0A7J8XK15"/>
<feature type="non-terminal residue" evidence="1">
    <location>
        <position position="1"/>
    </location>
</feature>
<dbReference type="EMBL" id="JABFAA010000007">
    <property type="protein sequence ID" value="MBA0687627.1"/>
    <property type="molecule type" value="Genomic_DNA"/>
</dbReference>
<keyword evidence="2" id="KW-1185">Reference proteome</keyword>
<accession>A0A7J8XK15</accession>
<organism evidence="1 2">
    <name type="scientific">Gossypium aridum</name>
    <name type="common">American cotton</name>
    <name type="synonym">Erioxylum aridum</name>
    <dbReference type="NCBI Taxonomy" id="34290"/>
    <lineage>
        <taxon>Eukaryota</taxon>
        <taxon>Viridiplantae</taxon>
        <taxon>Streptophyta</taxon>
        <taxon>Embryophyta</taxon>
        <taxon>Tracheophyta</taxon>
        <taxon>Spermatophyta</taxon>
        <taxon>Magnoliopsida</taxon>
        <taxon>eudicotyledons</taxon>
        <taxon>Gunneridae</taxon>
        <taxon>Pentapetalae</taxon>
        <taxon>rosids</taxon>
        <taxon>malvids</taxon>
        <taxon>Malvales</taxon>
        <taxon>Malvaceae</taxon>
        <taxon>Malvoideae</taxon>
        <taxon>Gossypium</taxon>
    </lineage>
</organism>
<gene>
    <name evidence="1" type="ORF">Goari_015142</name>
</gene>